<evidence type="ECO:0000313" key="3">
    <source>
        <dbReference type="Proteomes" id="UP000322553"/>
    </source>
</evidence>
<keyword evidence="2" id="KW-0808">Transferase</keyword>
<dbReference type="Proteomes" id="UP000322553">
    <property type="component" value="Chromosome"/>
</dbReference>
<dbReference type="PANTHER" id="PTHR22916:SF3">
    <property type="entry name" value="UDP-GLCNAC:BETAGAL BETA-1,3-N-ACETYLGLUCOSAMINYLTRANSFERASE-LIKE PROTEIN 1"/>
    <property type="match status" value="1"/>
</dbReference>
<dbReference type="InterPro" id="IPR029044">
    <property type="entry name" value="Nucleotide-diphossugar_trans"/>
</dbReference>
<name>A0A5C0ZWF8_9GAMM</name>
<evidence type="ECO:0000259" key="1">
    <source>
        <dbReference type="Pfam" id="PF00535"/>
    </source>
</evidence>
<dbReference type="GO" id="GO:0016758">
    <property type="term" value="F:hexosyltransferase activity"/>
    <property type="evidence" value="ECO:0007669"/>
    <property type="project" value="UniProtKB-ARBA"/>
</dbReference>
<dbReference type="KEGG" id="kuy:FY550_03220"/>
<sequence>MIFPLAGRSATISRHYWKQQPAAAKTEQRLESAANMPKVTVLIPVWNRERYLAAAIDSVLAQTFEDFELLIIDDGSTDRSLGIARSYADSRIRIVCNETNLGNTATRNRGLALARGQYLALLDSDDVAMPQRLAHQVAFLEAQPSYALIGTTKSLIDANGRAITKRKRWQRAQNAEDIYAQLLFRCCISQPTVMGRTDILQRYRYDESLMTSQDFDLFIRLARDYPLYNLGEPLVAVRRHDERISGQHERVAHYQHRILHDQLVHFGLTPTRQDVERHFLISRPRSWHKPDASYMNWAREWLAMLRQQNRRNGVYDPAALDRVLARYWLTLGRHAGWSPMCQIRMTLGSPPLRTATGALGRQLAGGEWSRVMRMIKGE</sequence>
<accession>A0A5C0ZWF8</accession>
<dbReference type="Pfam" id="PF00535">
    <property type="entry name" value="Glycos_transf_2"/>
    <property type="match status" value="1"/>
</dbReference>
<dbReference type="CDD" id="cd00761">
    <property type="entry name" value="Glyco_tranf_GTA_type"/>
    <property type="match status" value="1"/>
</dbReference>
<dbReference type="SUPFAM" id="SSF53448">
    <property type="entry name" value="Nucleotide-diphospho-sugar transferases"/>
    <property type="match status" value="1"/>
</dbReference>
<dbReference type="OrthoDB" id="9801954at2"/>
<feature type="domain" description="Glycosyltransferase 2-like" evidence="1">
    <location>
        <begin position="40"/>
        <end position="198"/>
    </location>
</feature>
<dbReference type="PANTHER" id="PTHR22916">
    <property type="entry name" value="GLYCOSYLTRANSFERASE"/>
    <property type="match status" value="1"/>
</dbReference>
<protein>
    <submittedName>
        <fullName evidence="2">Glycosyltransferase family 2 protein</fullName>
    </submittedName>
</protein>
<gene>
    <name evidence="2" type="ORF">FY550_03220</name>
</gene>
<proteinExistence type="predicted"/>
<dbReference type="InterPro" id="IPR001173">
    <property type="entry name" value="Glyco_trans_2-like"/>
</dbReference>
<dbReference type="EMBL" id="CP043420">
    <property type="protein sequence ID" value="QEL10244.1"/>
    <property type="molecule type" value="Genomic_DNA"/>
</dbReference>
<keyword evidence="3" id="KW-1185">Reference proteome</keyword>
<reference evidence="2 3" key="1">
    <citation type="submission" date="2019-08" db="EMBL/GenBank/DDBJ databases">
        <title>Complete genome sequence of Kushneria sp. YCWA18, a halophilic phosphate-solubilizing bacterium isolated from Daqiao saltern in China.</title>
        <authorList>
            <person name="Du G.-X."/>
            <person name="Qu L.-Y."/>
        </authorList>
    </citation>
    <scope>NUCLEOTIDE SEQUENCE [LARGE SCALE GENOMIC DNA]</scope>
    <source>
        <strain evidence="2 3">YCWA18</strain>
    </source>
</reference>
<dbReference type="Gene3D" id="3.90.550.10">
    <property type="entry name" value="Spore Coat Polysaccharide Biosynthesis Protein SpsA, Chain A"/>
    <property type="match status" value="1"/>
</dbReference>
<organism evidence="2 3">
    <name type="scientific">Kushneria phosphatilytica</name>
    <dbReference type="NCBI Taxonomy" id="657387"/>
    <lineage>
        <taxon>Bacteria</taxon>
        <taxon>Pseudomonadati</taxon>
        <taxon>Pseudomonadota</taxon>
        <taxon>Gammaproteobacteria</taxon>
        <taxon>Oceanospirillales</taxon>
        <taxon>Halomonadaceae</taxon>
        <taxon>Kushneria</taxon>
    </lineage>
</organism>
<dbReference type="AlphaFoldDB" id="A0A5C0ZWF8"/>
<evidence type="ECO:0000313" key="2">
    <source>
        <dbReference type="EMBL" id="QEL10244.1"/>
    </source>
</evidence>